<accession>A0A917EF25</accession>
<feature type="binding site" evidence="5">
    <location>
        <position position="227"/>
    </location>
    <ligand>
        <name>a divalent metal cation</name>
        <dbReference type="ChEBI" id="CHEBI:60240"/>
        <label>1</label>
    </ligand>
</feature>
<dbReference type="GO" id="GO:0005737">
    <property type="term" value="C:cytoplasm"/>
    <property type="evidence" value="ECO:0007669"/>
    <property type="project" value="TreeGrafter"/>
</dbReference>
<comment type="similarity">
    <text evidence="1">Belongs to the GTP cyclohydrolase I type 2/NIF3 family.</text>
</comment>
<evidence type="ECO:0000313" key="7">
    <source>
        <dbReference type="Proteomes" id="UP000660801"/>
    </source>
</evidence>
<sequence>MLASEVIKRYEAFCPKELSLEGDSVGLQIGTLRKDIKKIMIALDVREQTVQEAIEKEVDLIIVKHAPIFRPIKNLCVDTPQNQMYSELIKHDIAVYVSHTNIDVLKGGLNDWFCDLLEIEVEGVLHETAPNEGIGRIGCVQPQTFEAFATKVKQIFGLDSLRMIAYENQAESIIERVAICGGSGDSFFRDAVVKQADVYITGDIYYHTAQDMLSEGLLALDPGHYIEVLFIEKLTAFFEEWKQEEEWDVEIVASQASTNPFSYL</sequence>
<organism evidence="6 7">
    <name type="scientific">Streptococcus himalayensis</name>
    <dbReference type="NCBI Taxonomy" id="1888195"/>
    <lineage>
        <taxon>Bacteria</taxon>
        <taxon>Bacillati</taxon>
        <taxon>Bacillota</taxon>
        <taxon>Bacilli</taxon>
        <taxon>Lactobacillales</taxon>
        <taxon>Streptococcaceae</taxon>
        <taxon>Streptococcus</taxon>
    </lineage>
</organism>
<dbReference type="PANTHER" id="PTHR13799">
    <property type="entry name" value="NGG1 INTERACTING FACTOR 3"/>
    <property type="match status" value="1"/>
</dbReference>
<dbReference type="OrthoDB" id="9792792at2"/>
<evidence type="ECO:0000313" key="6">
    <source>
        <dbReference type="EMBL" id="GGE31477.1"/>
    </source>
</evidence>
<gene>
    <name evidence="6" type="ORF">GCM10011510_10990</name>
</gene>
<evidence type="ECO:0000256" key="4">
    <source>
        <dbReference type="ARBA" id="ARBA00022723"/>
    </source>
</evidence>
<feature type="binding site" evidence="5">
    <location>
        <position position="103"/>
    </location>
    <ligand>
        <name>a divalent metal cation</name>
        <dbReference type="ChEBI" id="CHEBI:60240"/>
        <label>1</label>
    </ligand>
</feature>
<evidence type="ECO:0000256" key="5">
    <source>
        <dbReference type="PIRSR" id="PIRSR602678-1"/>
    </source>
</evidence>
<dbReference type="InterPro" id="IPR002678">
    <property type="entry name" value="DUF34/NIF3"/>
</dbReference>
<evidence type="ECO:0000256" key="3">
    <source>
        <dbReference type="ARBA" id="ARBA00022112"/>
    </source>
</evidence>
<dbReference type="Gene3D" id="3.40.1390.30">
    <property type="entry name" value="NIF3 (NGG1p interacting factor 3)-like"/>
    <property type="match status" value="2"/>
</dbReference>
<dbReference type="RefSeq" id="WP_068992009.1">
    <property type="nucleotide sequence ID" value="NZ_BMJN01000016.1"/>
</dbReference>
<dbReference type="FunFam" id="3.40.1390.30:FF:000006">
    <property type="entry name" value="Dinuclear metal center protein, YbgI family"/>
    <property type="match status" value="1"/>
</dbReference>
<feature type="binding site" evidence="5">
    <location>
        <position position="65"/>
    </location>
    <ligand>
        <name>a divalent metal cation</name>
        <dbReference type="ChEBI" id="CHEBI:60240"/>
        <label>1</label>
    </ligand>
</feature>
<dbReference type="InterPro" id="IPR036069">
    <property type="entry name" value="DUF34/NIF3_sf"/>
</dbReference>
<dbReference type="Pfam" id="PF01784">
    <property type="entry name" value="DUF34_NIF3"/>
    <property type="match status" value="1"/>
</dbReference>
<dbReference type="AlphaFoldDB" id="A0A917EF25"/>
<comment type="subunit">
    <text evidence="2">Homohexamer.</text>
</comment>
<dbReference type="NCBIfam" id="TIGR00486">
    <property type="entry name" value="YbgI_SA1388"/>
    <property type="match status" value="1"/>
</dbReference>
<dbReference type="Proteomes" id="UP000660801">
    <property type="component" value="Unassembled WGS sequence"/>
</dbReference>
<reference evidence="6" key="2">
    <citation type="submission" date="2020-09" db="EMBL/GenBank/DDBJ databases">
        <authorList>
            <person name="Sun Q."/>
            <person name="Zhou Y."/>
        </authorList>
    </citation>
    <scope>NUCLEOTIDE SEQUENCE</scope>
    <source>
        <strain evidence="6">CGMCC 1.15533</strain>
    </source>
</reference>
<evidence type="ECO:0000256" key="2">
    <source>
        <dbReference type="ARBA" id="ARBA00011643"/>
    </source>
</evidence>
<dbReference type="GO" id="GO:0046872">
    <property type="term" value="F:metal ion binding"/>
    <property type="evidence" value="ECO:0007669"/>
    <property type="project" value="UniProtKB-KW"/>
</dbReference>
<protein>
    <recommendedName>
        <fullName evidence="3">GTP cyclohydrolase 1 type 2 homolog</fullName>
    </recommendedName>
</protein>
<comment type="caution">
    <text evidence="6">The sequence shown here is derived from an EMBL/GenBank/DDBJ whole genome shotgun (WGS) entry which is preliminary data.</text>
</comment>
<keyword evidence="7" id="KW-1185">Reference proteome</keyword>
<reference evidence="6" key="1">
    <citation type="journal article" date="2014" name="Int. J. Syst. Evol. Microbiol.">
        <title>Complete genome sequence of Corynebacterium casei LMG S-19264T (=DSM 44701T), isolated from a smear-ripened cheese.</title>
        <authorList>
            <consortium name="US DOE Joint Genome Institute (JGI-PGF)"/>
            <person name="Walter F."/>
            <person name="Albersmeier A."/>
            <person name="Kalinowski J."/>
            <person name="Ruckert C."/>
        </authorList>
    </citation>
    <scope>NUCLEOTIDE SEQUENCE</scope>
    <source>
        <strain evidence="6">CGMCC 1.15533</strain>
    </source>
</reference>
<dbReference type="SUPFAM" id="SSF102705">
    <property type="entry name" value="NIF3 (NGG1p interacting factor 3)-like"/>
    <property type="match status" value="1"/>
</dbReference>
<evidence type="ECO:0000256" key="1">
    <source>
        <dbReference type="ARBA" id="ARBA00006964"/>
    </source>
</evidence>
<proteinExistence type="inferred from homology"/>
<keyword evidence="4 5" id="KW-0479">Metal-binding</keyword>
<dbReference type="EMBL" id="BMJN01000016">
    <property type="protein sequence ID" value="GGE31477.1"/>
    <property type="molecule type" value="Genomic_DNA"/>
</dbReference>
<name>A0A917EF25_9STRE</name>
<feature type="binding site" evidence="5">
    <location>
        <position position="224"/>
    </location>
    <ligand>
        <name>a divalent metal cation</name>
        <dbReference type="ChEBI" id="CHEBI:60240"/>
        <label>1</label>
    </ligand>
</feature>
<dbReference type="PANTHER" id="PTHR13799:SF14">
    <property type="entry name" value="GTP CYCLOHYDROLASE 1 TYPE 2 HOMOLOG"/>
    <property type="match status" value="1"/>
</dbReference>